<reference evidence="2 3" key="1">
    <citation type="submission" date="2012-07" db="EMBL/GenBank/DDBJ databases">
        <title>The Genome Sequence of Actinomyces turicensis ACS-279-V-COL4.</title>
        <authorList>
            <consortium name="The Broad Institute Genome Sequencing Platform"/>
            <person name="Earl A."/>
            <person name="Ward D."/>
            <person name="Feldgarden M."/>
            <person name="Gevers D."/>
            <person name="Saerens B."/>
            <person name="Vaneechoutte M."/>
            <person name="Walker B."/>
            <person name="Young S.K."/>
            <person name="Zeng Q."/>
            <person name="Gargeya S."/>
            <person name="Fitzgerald M."/>
            <person name="Haas B."/>
            <person name="Abouelleil A."/>
            <person name="Alvarado L."/>
            <person name="Arachchi H.M."/>
            <person name="Berlin A."/>
            <person name="Chapman S.B."/>
            <person name="Goldberg J."/>
            <person name="Griggs A."/>
            <person name="Gujja S."/>
            <person name="Hansen M."/>
            <person name="Howarth C."/>
            <person name="Imamovic A."/>
            <person name="Larimer J."/>
            <person name="McCowen C."/>
            <person name="Montmayeur A."/>
            <person name="Murphy C."/>
            <person name="Neiman D."/>
            <person name="Pearson M."/>
            <person name="Priest M."/>
            <person name="Roberts A."/>
            <person name="Saif S."/>
            <person name="Shea T."/>
            <person name="Sisk P."/>
            <person name="Sykes S."/>
            <person name="Wortman J."/>
            <person name="Nusbaum C."/>
            <person name="Birren B."/>
        </authorList>
    </citation>
    <scope>NUCLEOTIDE SEQUENCE [LARGE SCALE GENOMIC DNA]</scope>
    <source>
        <strain evidence="2 3">ACS-279-V-Col4</strain>
    </source>
</reference>
<sequence>MVSENLSVSTDSPAFTPSDRRVSADQRATVDQSVPVERTKKRRRVATFVSDVDRKLIAHGVAPSWEDRVHPDDRRAGSFADSPDRGDGANDRRLLDNVPPHAQARA</sequence>
<evidence type="ECO:0000313" key="2">
    <source>
        <dbReference type="EMBL" id="EJZ87066.1"/>
    </source>
</evidence>
<dbReference type="Proteomes" id="UP000003994">
    <property type="component" value="Unassembled WGS sequence"/>
</dbReference>
<dbReference type="eggNOG" id="ENOG503298U">
    <property type="taxonomic scope" value="Bacteria"/>
</dbReference>
<dbReference type="AlphaFoldDB" id="K0YU28"/>
<feature type="compositionally biased region" description="Polar residues" evidence="1">
    <location>
        <begin position="1"/>
        <end position="15"/>
    </location>
</feature>
<dbReference type="EMBL" id="AGWQ01000004">
    <property type="protein sequence ID" value="EJZ87066.1"/>
    <property type="molecule type" value="Genomic_DNA"/>
</dbReference>
<dbReference type="STRING" id="883077.HMPREF9241_00655"/>
<evidence type="ECO:0000313" key="3">
    <source>
        <dbReference type="Proteomes" id="UP000003994"/>
    </source>
</evidence>
<accession>K0YU28</accession>
<evidence type="ECO:0000256" key="1">
    <source>
        <dbReference type="SAM" id="MobiDB-lite"/>
    </source>
</evidence>
<protein>
    <submittedName>
        <fullName evidence="2">Uncharacterized protein</fullName>
    </submittedName>
</protein>
<dbReference type="PATRIC" id="fig|883077.3.peg.656"/>
<comment type="caution">
    <text evidence="2">The sequence shown here is derived from an EMBL/GenBank/DDBJ whole genome shotgun (WGS) entry which is preliminary data.</text>
</comment>
<feature type="region of interest" description="Disordered" evidence="1">
    <location>
        <begin position="1"/>
        <end position="33"/>
    </location>
</feature>
<name>K0YU28_9ACTO</name>
<keyword evidence="3" id="KW-1185">Reference proteome</keyword>
<gene>
    <name evidence="2" type="ORF">HMPREF9241_00655</name>
</gene>
<feature type="region of interest" description="Disordered" evidence="1">
    <location>
        <begin position="65"/>
        <end position="106"/>
    </location>
</feature>
<dbReference type="HOGENOM" id="CLU_2217391_0_0_11"/>
<organism evidence="2 3">
    <name type="scientific">Schaalia turicensis ACS-279-V-Col4</name>
    <dbReference type="NCBI Taxonomy" id="883077"/>
    <lineage>
        <taxon>Bacteria</taxon>
        <taxon>Bacillati</taxon>
        <taxon>Actinomycetota</taxon>
        <taxon>Actinomycetes</taxon>
        <taxon>Actinomycetales</taxon>
        <taxon>Actinomycetaceae</taxon>
        <taxon>Schaalia</taxon>
    </lineage>
</organism>
<feature type="compositionally biased region" description="Basic and acidic residues" evidence="1">
    <location>
        <begin position="65"/>
        <end position="95"/>
    </location>
</feature>
<proteinExistence type="predicted"/>